<sequence length="153" mass="17474">MSKYDFIKNGNTLYWNAPDNGKASGAYKVISAPKEIDEDSIILIASDHSEAEVFPSELFPFGMTMSHKEDFQRWKARYEAEGTIFYDRLSEVTYTDRDLSVGDRVIFTNDHGVVFGPHEVLAFGKPVNGRCVYIDSDAYWFADRPEQLTLIEE</sequence>
<dbReference type="Proteomes" id="UP000028013">
    <property type="component" value="Unassembled WGS sequence"/>
</dbReference>
<dbReference type="AlphaFoldDB" id="A0A078S4V9"/>
<accession>A0A078S4V9</accession>
<dbReference type="GeneID" id="75114405"/>
<comment type="caution">
    <text evidence="1">The sequence shown here is derived from an EMBL/GenBank/DDBJ whole genome shotgun (WGS) entry which is preliminary data.</text>
</comment>
<proteinExistence type="predicted"/>
<gene>
    <name evidence="1" type="ORF">M094_3910</name>
</gene>
<organism evidence="1 2">
    <name type="scientific">Bacteroides uniformis str. 3978 T3 ii</name>
    <dbReference type="NCBI Taxonomy" id="1339349"/>
    <lineage>
        <taxon>Bacteria</taxon>
        <taxon>Pseudomonadati</taxon>
        <taxon>Bacteroidota</taxon>
        <taxon>Bacteroidia</taxon>
        <taxon>Bacteroidales</taxon>
        <taxon>Bacteroidaceae</taxon>
        <taxon>Bacteroides</taxon>
    </lineage>
</organism>
<reference evidence="1 2" key="1">
    <citation type="submission" date="2014-04" db="EMBL/GenBank/DDBJ databases">
        <authorList>
            <person name="Sears C."/>
            <person name="Carroll K."/>
            <person name="Sack B.R."/>
            <person name="Qadri F."/>
            <person name="Myers L.L."/>
            <person name="Chung G.-T."/>
            <person name="Escheverria P."/>
            <person name="Fraser C.M."/>
            <person name="Sadzewicz L."/>
            <person name="Shefchek K.A."/>
            <person name="Tallon L."/>
            <person name="Das S.P."/>
            <person name="Daugherty S."/>
            <person name="Mongodin E.F."/>
        </authorList>
    </citation>
    <scope>NUCLEOTIDE SEQUENCE [LARGE SCALE GENOMIC DNA]</scope>
    <source>
        <strain evidence="1 2">3978 T3 ii</strain>
    </source>
</reference>
<evidence type="ECO:0000313" key="1">
    <source>
        <dbReference type="EMBL" id="KDS56997.1"/>
    </source>
</evidence>
<protein>
    <submittedName>
        <fullName evidence="1">Uncharacterized protein</fullName>
    </submittedName>
</protein>
<dbReference type="PATRIC" id="fig|1339349.3.peg.727"/>
<name>A0A078S4V9_BACUN</name>
<dbReference type="EMBL" id="JNHN01000090">
    <property type="protein sequence ID" value="KDS56997.1"/>
    <property type="molecule type" value="Genomic_DNA"/>
</dbReference>
<evidence type="ECO:0000313" key="2">
    <source>
        <dbReference type="Proteomes" id="UP000028013"/>
    </source>
</evidence>
<dbReference type="RefSeq" id="WP_004319453.1">
    <property type="nucleotide sequence ID" value="NZ_JNHN01000090.1"/>
</dbReference>